<sequence length="141" mass="16304">MKKGKPETSTSPKGKSQPISRKNISVQDDREFLNTIYLATGEHQKQKGRTAGLARLQNKILALESDIRLLGFRLDSETDDFEQRRLRINIDISCARLESLKFQAELLSKHNDDPLQISDSKELYRSLVQYLEEKHPEIKKH</sequence>
<feature type="compositionally biased region" description="Polar residues" evidence="1">
    <location>
        <begin position="7"/>
        <end position="25"/>
    </location>
</feature>
<dbReference type="KEGG" id="fax:FUAX_46660"/>
<reference evidence="2 3" key="1">
    <citation type="submission" date="2021-12" db="EMBL/GenBank/DDBJ databases">
        <title>Genome sequencing of bacteria with rrn-lacking chromosome and rrn-plasmid.</title>
        <authorList>
            <person name="Anda M."/>
            <person name="Iwasaki W."/>
        </authorList>
    </citation>
    <scope>NUCLEOTIDE SEQUENCE [LARGE SCALE GENOMIC DNA]</scope>
    <source>
        <strain evidence="2 3">DSM 100852</strain>
        <plasmid evidence="2 3">pFA3</plasmid>
    </source>
</reference>
<keyword evidence="2" id="KW-0614">Plasmid</keyword>
<accession>A0AAU9D0F8</accession>
<dbReference type="EMBL" id="AP025317">
    <property type="protein sequence ID" value="BDD12234.1"/>
    <property type="molecule type" value="Genomic_DNA"/>
</dbReference>
<geneLocation type="plasmid" evidence="2 3">
    <name>pFA3</name>
</geneLocation>
<proteinExistence type="predicted"/>
<keyword evidence="3" id="KW-1185">Reference proteome</keyword>
<dbReference type="Proteomes" id="UP001348817">
    <property type="component" value="Plasmid pFA3"/>
</dbReference>
<dbReference type="AlphaFoldDB" id="A0AAU9D0F8"/>
<feature type="region of interest" description="Disordered" evidence="1">
    <location>
        <begin position="1"/>
        <end position="25"/>
    </location>
</feature>
<evidence type="ECO:0000313" key="3">
    <source>
        <dbReference type="Proteomes" id="UP001348817"/>
    </source>
</evidence>
<evidence type="ECO:0000256" key="1">
    <source>
        <dbReference type="SAM" id="MobiDB-lite"/>
    </source>
</evidence>
<gene>
    <name evidence="2" type="ORF">FUAX_46660</name>
</gene>
<protein>
    <submittedName>
        <fullName evidence="2">Uncharacterized protein</fullName>
    </submittedName>
</protein>
<dbReference type="RefSeq" id="WP_338395375.1">
    <property type="nucleotide sequence ID" value="NZ_AP025317.1"/>
</dbReference>
<name>A0AAU9D0F8_9BACT</name>
<organism evidence="2 3">
    <name type="scientific">Fulvitalea axinellae</name>
    <dbReference type="NCBI Taxonomy" id="1182444"/>
    <lineage>
        <taxon>Bacteria</taxon>
        <taxon>Pseudomonadati</taxon>
        <taxon>Bacteroidota</taxon>
        <taxon>Cytophagia</taxon>
        <taxon>Cytophagales</taxon>
        <taxon>Persicobacteraceae</taxon>
        <taxon>Fulvitalea</taxon>
    </lineage>
</organism>
<evidence type="ECO:0000313" key="2">
    <source>
        <dbReference type="EMBL" id="BDD12234.1"/>
    </source>
</evidence>